<dbReference type="Pfam" id="PF02522">
    <property type="entry name" value="Antibiotic_NAT"/>
    <property type="match status" value="1"/>
</dbReference>
<evidence type="ECO:0000313" key="2">
    <source>
        <dbReference type="Proteomes" id="UP001597052"/>
    </source>
</evidence>
<sequence length="288" mass="33167">MLSGSERRLPISERLLSPDRLIEQYQAARTIRNRAAMVARRRRRAGSAGSVAEARLDQILDQYSDETVFVHIGLSDINAAFEGNPFEFIVDKLDEQFDSILTPGFTPSFRKDDGRVYHKQYSKPRFGTFSQLFHSAADYRTDDATNSILVRGPYRFEDCDHHDSWGKSSCFGALDDDNVQYLNIGTDWLTASQLHYTECFRELPYVEMVDYDGVIYHDETTHEEITQRTHEYQRSVTWNRAKVADDLAEAGVLDRYNCNGLRIFAFNAREMREALAPKLATDPYYLVT</sequence>
<organism evidence="1 2">
    <name type="scientific">Halohasta litorea</name>
    <dbReference type="NCBI Taxonomy" id="869891"/>
    <lineage>
        <taxon>Archaea</taxon>
        <taxon>Methanobacteriati</taxon>
        <taxon>Methanobacteriota</taxon>
        <taxon>Stenosarchaea group</taxon>
        <taxon>Halobacteria</taxon>
        <taxon>Halobacteriales</taxon>
        <taxon>Haloferacaceae</taxon>
        <taxon>Halohasta</taxon>
    </lineage>
</organism>
<dbReference type="InterPro" id="IPR003679">
    <property type="entry name" value="Amioglycoside_AcTrfase"/>
</dbReference>
<name>A0ABD6D8P4_9EURY</name>
<reference evidence="1 2" key="1">
    <citation type="journal article" date="2019" name="Int. J. Syst. Evol. Microbiol.">
        <title>The Global Catalogue of Microorganisms (GCM) 10K type strain sequencing project: providing services to taxonomists for standard genome sequencing and annotation.</title>
        <authorList>
            <consortium name="The Broad Institute Genomics Platform"/>
            <consortium name="The Broad Institute Genome Sequencing Center for Infectious Disease"/>
            <person name="Wu L."/>
            <person name="Ma J."/>
        </authorList>
    </citation>
    <scope>NUCLEOTIDE SEQUENCE [LARGE SCALE GENOMIC DNA]</scope>
    <source>
        <strain evidence="1 2">CGMCC 1.10593</strain>
    </source>
</reference>
<dbReference type="SUPFAM" id="SSF110710">
    <property type="entry name" value="TTHA0583/YokD-like"/>
    <property type="match status" value="1"/>
</dbReference>
<protein>
    <submittedName>
        <fullName evidence="1">AAC(3) family N-acetyltransferase</fullName>
    </submittedName>
</protein>
<proteinExistence type="predicted"/>
<dbReference type="EMBL" id="JBHUDM010000002">
    <property type="protein sequence ID" value="MFD1641727.1"/>
    <property type="molecule type" value="Genomic_DNA"/>
</dbReference>
<dbReference type="RefSeq" id="WP_379827024.1">
    <property type="nucleotide sequence ID" value="NZ_JBHUDM010000002.1"/>
</dbReference>
<accession>A0ABD6D8P4</accession>
<dbReference type="InterPro" id="IPR028345">
    <property type="entry name" value="Antibiotic_NAT-like"/>
</dbReference>
<dbReference type="AlphaFoldDB" id="A0ABD6D8P4"/>
<keyword evidence="2" id="KW-1185">Reference proteome</keyword>
<comment type="caution">
    <text evidence="1">The sequence shown here is derived from an EMBL/GenBank/DDBJ whole genome shotgun (WGS) entry which is preliminary data.</text>
</comment>
<dbReference type="Proteomes" id="UP001597052">
    <property type="component" value="Unassembled WGS sequence"/>
</dbReference>
<gene>
    <name evidence="1" type="ORF">ACFSBW_07555</name>
</gene>
<evidence type="ECO:0000313" key="1">
    <source>
        <dbReference type="EMBL" id="MFD1641727.1"/>
    </source>
</evidence>